<dbReference type="Pfam" id="PF07727">
    <property type="entry name" value="RVT_2"/>
    <property type="match status" value="1"/>
</dbReference>
<dbReference type="PANTHER" id="PTHR11439">
    <property type="entry name" value="GAG-POL-RELATED RETROTRANSPOSON"/>
    <property type="match status" value="1"/>
</dbReference>
<dbReference type="EMBL" id="CAJNDS010001380">
    <property type="protein sequence ID" value="CAE7257105.1"/>
    <property type="molecule type" value="Genomic_DNA"/>
</dbReference>
<evidence type="ECO:0000313" key="3">
    <source>
        <dbReference type="EMBL" id="CAE7257105.1"/>
    </source>
</evidence>
<keyword evidence="4" id="KW-1185">Reference proteome</keyword>
<evidence type="ECO:0000313" key="4">
    <source>
        <dbReference type="Proteomes" id="UP000604046"/>
    </source>
</evidence>
<dbReference type="OrthoDB" id="407867at2759"/>
<reference evidence="3" key="1">
    <citation type="submission" date="2021-02" db="EMBL/GenBank/DDBJ databases">
        <authorList>
            <person name="Dougan E. K."/>
            <person name="Rhodes N."/>
            <person name="Thang M."/>
            <person name="Chan C."/>
        </authorList>
    </citation>
    <scope>NUCLEOTIDE SEQUENCE</scope>
</reference>
<protein>
    <recommendedName>
        <fullName evidence="2">Reverse transcriptase Ty1/copia-type domain-containing protein</fullName>
    </recommendedName>
</protein>
<evidence type="ECO:0000259" key="2">
    <source>
        <dbReference type="Pfam" id="PF07727"/>
    </source>
</evidence>
<proteinExistence type="predicted"/>
<dbReference type="Proteomes" id="UP000604046">
    <property type="component" value="Unassembled WGS sequence"/>
</dbReference>
<evidence type="ECO:0000256" key="1">
    <source>
        <dbReference type="SAM" id="MobiDB-lite"/>
    </source>
</evidence>
<dbReference type="InterPro" id="IPR013103">
    <property type="entry name" value="RVT_2"/>
</dbReference>
<accession>A0A812M5B9</accession>
<gene>
    <name evidence="3" type="ORF">SNAT2548_LOCUS13248</name>
</gene>
<feature type="region of interest" description="Disordered" evidence="1">
    <location>
        <begin position="1"/>
        <end position="25"/>
    </location>
</feature>
<dbReference type="CDD" id="cd09272">
    <property type="entry name" value="RNase_HI_RT_Ty1"/>
    <property type="match status" value="1"/>
</dbReference>
<comment type="caution">
    <text evidence="3">The sequence shown here is derived from an EMBL/GenBank/DDBJ whole genome shotgun (WGS) entry which is preliminary data.</text>
</comment>
<feature type="domain" description="Reverse transcriptase Ty1/copia-type" evidence="2">
    <location>
        <begin position="862"/>
        <end position="1031"/>
    </location>
</feature>
<dbReference type="PANTHER" id="PTHR11439:SF483">
    <property type="entry name" value="PEPTIDE SYNTHASE GLIP-LIKE, PUTATIVE (AFU_ORTHOLOGUE AFUA_3G12920)-RELATED"/>
    <property type="match status" value="1"/>
</dbReference>
<organism evidence="3 4">
    <name type="scientific">Symbiodinium natans</name>
    <dbReference type="NCBI Taxonomy" id="878477"/>
    <lineage>
        <taxon>Eukaryota</taxon>
        <taxon>Sar</taxon>
        <taxon>Alveolata</taxon>
        <taxon>Dinophyceae</taxon>
        <taxon>Suessiales</taxon>
        <taxon>Symbiodiniaceae</taxon>
        <taxon>Symbiodinium</taxon>
    </lineage>
</organism>
<name>A0A812M5B9_9DINO</name>
<sequence>MKFKTASGENIADHGPIKLKGTTSTGNNATLHGRLADVHRVLGSASDICKTHHAVLGDNGGYLIPKQNAFGKEFNMMMRKLVRKYRDDPRSATRLHVRSWCVHCMRARGNVQSHPRTVRSGEGEVPTLHADYFFLGSDGEREDIMPHLVVRCDRTRRTWATSLPQKGVHPFNTNWFCSIVREAGWKRMILFSDGEPALVALKQAVVENMRDVEITLKESPTSVNEENAPSNGYAECAVREVKRMIRATLSDLESKLQLKIDPNHSILTWIARHAAFLLTRFRIGDDGKSAYQRAVGREWRRPTVVFGEQILFKPVGALGKKRSSPLEPRVAMGRYVGTASRNADLLVMTPTGVVKGHSLHRRAEEDRWSKEGFDQLRGLPWKWTNPVERAPPNRVDMPELVGEQPKPDPKEFRARSLYVLKSDLAKYGYTTLCPGCRCWICHSEATMRNVDFAFRVNLQKERLQLKKLQEHHWNVQAKCRWTTQVESHESEKRKDMSKIFIMKNKKQMSPTLSEQTFKVEVQDLQVKDPEQLDDVSYLEHEFHSRGMRCTRKEAEVISNLVGSLGVDVKASVPLNEGLCLSVEDKGWRLQKQDEVEALFRKLEEEKPTLVVGLPPDGPFAGVQRSYNSLQKASKEKEKTVLEVGRKQVRTCVEAYKFQLGQQKYYLQECPKGAKSWEHTQYQQLSEESYVVEGPICRWTVNKSGGNLEGSSFKKRTRWITNSAALAAALRKTCARTGQERVWKRELAFEEGKVAARLCYPPRLVQAIAKGIKAQLVLDGELKELGSVGGPDPHEEPNFEEHHYETLPKADELYVKEPVIDANTGAELNPKKVAKARLTELEWVKKQNVYTKVDEATCWQETGRPPITLKWVDRNKGDNVNENYRSRLVVREVKSQGQAALLPEHALFSSMPPLEAVKLLCSLMTTLRVSRRGGKLSLRLIDISRAHFYGRATRRIFVTLPEGDESPGKCGLLLKTMYGTRDASSTWQRDYSELMAKHDFRAGKAWPCIFYNEKEDVRLLVHGDDFFCLADDEGHAYLDKALSERYEYRCDGHIGPTHGDQMVVLNRLICYDKETGKVTYEADPRHVEALVRELGLEKAKAVRTPAEKKKQGEVMKTLEMPPMNDAMQRSYRSITMRAAFLAQDRPDIAEATKSLARHMKAPHEAAWSDLKRLGRYLSGKPRLVYEYHPQRFQKDLTVYCDSDHAGCLITRRSTTGIVTMYGSHCIKHSSNVQTTVSLSSGESEFYAIVKASAVGLSQQALLHDWGIQVNLRILSDSSAARGTCSRQGLGQTRHVQTRYLWVQEKVARNELKLERVATEKNLSDLCTKPLPEIAVEKHLKTMGLKHYEKRAEGGKQLV</sequence>